<dbReference type="OrthoDB" id="5428890at2759"/>
<proteinExistence type="predicted"/>
<dbReference type="AlphaFoldDB" id="A0A9P9IEB3"/>
<evidence type="ECO:0000256" key="1">
    <source>
        <dbReference type="SAM" id="Phobius"/>
    </source>
</evidence>
<accession>A0A9P9IEB3</accession>
<keyword evidence="1" id="KW-0812">Transmembrane</keyword>
<name>A0A9P9IEB3_9PLEO</name>
<evidence type="ECO:0000313" key="2">
    <source>
        <dbReference type="EMBL" id="KAH7116717.1"/>
    </source>
</evidence>
<dbReference type="Proteomes" id="UP000700596">
    <property type="component" value="Unassembled WGS sequence"/>
</dbReference>
<feature type="transmembrane region" description="Helical" evidence="1">
    <location>
        <begin position="310"/>
        <end position="334"/>
    </location>
</feature>
<keyword evidence="1" id="KW-0472">Membrane</keyword>
<sequence>MSSNLAGKSLSTTQVIKNLSEEEQDELLRKFWPHIVSLASSDCYTELLLFIGNTLNQTGIRNLPIKSFQDLFTTVEVLKNNATSTHLEIIELLKLKSCFESSADIDIQNSIALTVRLWLGVNVCFSKTIREGIYPGRTTVTWEGNQILENIPIFPDTNTRLDTSAELDMLTAINLKRFCRLEFEWANCLNDHLRLSGPRGRRVLHVYQHKKILIDHEDAESPFKTGLIDEIVRSLNLLFPWGDLATKSMLEAAGKKGVMWVDARKRGSALTLDDFDDLRPRIKRLLDLFNGPPEGFRHALFDRRDTGQIVAVWAAIIGVVLTIGLGIVASVFTIKQYIVAAQAYDISVRSFDISLKAYDLSLKMACEQNATMLGRLCY</sequence>
<gene>
    <name evidence="2" type="ORF">B0J11DRAFT_592685</name>
</gene>
<comment type="caution">
    <text evidence="2">The sequence shown here is derived from an EMBL/GenBank/DDBJ whole genome shotgun (WGS) entry which is preliminary data.</text>
</comment>
<dbReference type="EMBL" id="JAGMWT010000014">
    <property type="protein sequence ID" value="KAH7116717.1"/>
    <property type="molecule type" value="Genomic_DNA"/>
</dbReference>
<keyword evidence="1" id="KW-1133">Transmembrane helix</keyword>
<evidence type="ECO:0000313" key="3">
    <source>
        <dbReference type="Proteomes" id="UP000700596"/>
    </source>
</evidence>
<organism evidence="2 3">
    <name type="scientific">Dendryphion nanum</name>
    <dbReference type="NCBI Taxonomy" id="256645"/>
    <lineage>
        <taxon>Eukaryota</taxon>
        <taxon>Fungi</taxon>
        <taxon>Dikarya</taxon>
        <taxon>Ascomycota</taxon>
        <taxon>Pezizomycotina</taxon>
        <taxon>Dothideomycetes</taxon>
        <taxon>Pleosporomycetidae</taxon>
        <taxon>Pleosporales</taxon>
        <taxon>Torulaceae</taxon>
        <taxon>Dendryphion</taxon>
    </lineage>
</organism>
<reference evidence="2" key="1">
    <citation type="journal article" date="2021" name="Nat. Commun.">
        <title>Genetic determinants of endophytism in the Arabidopsis root mycobiome.</title>
        <authorList>
            <person name="Mesny F."/>
            <person name="Miyauchi S."/>
            <person name="Thiergart T."/>
            <person name="Pickel B."/>
            <person name="Atanasova L."/>
            <person name="Karlsson M."/>
            <person name="Huettel B."/>
            <person name="Barry K.W."/>
            <person name="Haridas S."/>
            <person name="Chen C."/>
            <person name="Bauer D."/>
            <person name="Andreopoulos W."/>
            <person name="Pangilinan J."/>
            <person name="LaButti K."/>
            <person name="Riley R."/>
            <person name="Lipzen A."/>
            <person name="Clum A."/>
            <person name="Drula E."/>
            <person name="Henrissat B."/>
            <person name="Kohler A."/>
            <person name="Grigoriev I.V."/>
            <person name="Martin F.M."/>
            <person name="Hacquard S."/>
        </authorList>
    </citation>
    <scope>NUCLEOTIDE SEQUENCE</scope>
    <source>
        <strain evidence="2">MPI-CAGE-CH-0243</strain>
    </source>
</reference>
<protein>
    <submittedName>
        <fullName evidence="2">Uncharacterized protein</fullName>
    </submittedName>
</protein>
<keyword evidence="3" id="KW-1185">Reference proteome</keyword>